<keyword evidence="5" id="KW-1185">Reference proteome</keyword>
<dbReference type="PROSITE" id="PS00197">
    <property type="entry name" value="2FE2S_FER_1"/>
    <property type="match status" value="1"/>
</dbReference>
<keyword evidence="4" id="KW-0808">Transferase</keyword>
<dbReference type="PANTHER" id="PTHR47354">
    <property type="entry name" value="NADH OXIDOREDUCTASE HCR"/>
    <property type="match status" value="1"/>
</dbReference>
<dbReference type="EMBL" id="JACIDV010000003">
    <property type="protein sequence ID" value="MBB3945300.1"/>
    <property type="molecule type" value="Genomic_DNA"/>
</dbReference>
<dbReference type="InterPro" id="IPR001433">
    <property type="entry name" value="OxRdtase_FAD/NAD-bd"/>
</dbReference>
<dbReference type="PANTHER" id="PTHR47354:SF2">
    <property type="entry name" value="BLR2392 PROTEIN"/>
    <property type="match status" value="1"/>
</dbReference>
<dbReference type="AlphaFoldDB" id="A0A7W6CB57"/>
<dbReference type="RefSeq" id="WP_183894764.1">
    <property type="nucleotide sequence ID" value="NZ_JACIDV010000003.1"/>
</dbReference>
<dbReference type="InterPro" id="IPR036010">
    <property type="entry name" value="2Fe-2S_ferredoxin-like_sf"/>
</dbReference>
<dbReference type="Pfam" id="PF00111">
    <property type="entry name" value="Fer2"/>
    <property type="match status" value="1"/>
</dbReference>
<keyword evidence="1" id="KW-1133">Transmembrane helix</keyword>
<evidence type="ECO:0000313" key="4">
    <source>
        <dbReference type="EMBL" id="MBB3945300.1"/>
    </source>
</evidence>
<feature type="domain" description="2Fe-2S ferredoxin-type" evidence="2">
    <location>
        <begin position="231"/>
        <end position="322"/>
    </location>
</feature>
<comment type="caution">
    <text evidence="4">The sequence shown here is derived from an EMBL/GenBank/DDBJ whole genome shotgun (WGS) entry which is preliminary data.</text>
</comment>
<dbReference type="SUPFAM" id="SSF54292">
    <property type="entry name" value="2Fe-2S ferredoxin-like"/>
    <property type="match status" value="1"/>
</dbReference>
<protein>
    <submittedName>
        <fullName evidence="4">Vanillate O-demethylase ferredoxin subunit</fullName>
        <ecNumber evidence="4">1.14.13.82</ecNumber>
    </submittedName>
</protein>
<dbReference type="InterPro" id="IPR050415">
    <property type="entry name" value="MRET"/>
</dbReference>
<feature type="domain" description="FAD-binding FR-type" evidence="3">
    <location>
        <begin position="5"/>
        <end position="105"/>
    </location>
</feature>
<name>A0A7W6CB57_9HYPH</name>
<reference evidence="4 5" key="1">
    <citation type="submission" date="2020-08" db="EMBL/GenBank/DDBJ databases">
        <title>Genomic Encyclopedia of Type Strains, Phase IV (KMG-IV): sequencing the most valuable type-strain genomes for metagenomic binning, comparative biology and taxonomic classification.</title>
        <authorList>
            <person name="Goeker M."/>
        </authorList>
    </citation>
    <scope>NUCLEOTIDE SEQUENCE [LARGE SCALE GENOMIC DNA]</scope>
    <source>
        <strain evidence="4 5">DSM 26438</strain>
    </source>
</reference>
<dbReference type="GO" id="GO:0032259">
    <property type="term" value="P:methylation"/>
    <property type="evidence" value="ECO:0007669"/>
    <property type="project" value="UniProtKB-KW"/>
</dbReference>
<dbReference type="SUPFAM" id="SSF63380">
    <property type="entry name" value="Riboflavin synthase domain-like"/>
    <property type="match status" value="1"/>
</dbReference>
<dbReference type="GO" id="GO:0008168">
    <property type="term" value="F:methyltransferase activity"/>
    <property type="evidence" value="ECO:0007669"/>
    <property type="project" value="UniProtKB-KW"/>
</dbReference>
<dbReference type="GO" id="GO:0018489">
    <property type="term" value="F:vanillate monooxygenase activity"/>
    <property type="evidence" value="ECO:0007669"/>
    <property type="project" value="UniProtKB-EC"/>
</dbReference>
<feature type="transmembrane region" description="Helical" evidence="1">
    <location>
        <begin position="111"/>
        <end position="131"/>
    </location>
</feature>
<keyword evidence="1" id="KW-0812">Transmembrane</keyword>
<dbReference type="PROSITE" id="PS51085">
    <property type="entry name" value="2FE2S_FER_2"/>
    <property type="match status" value="1"/>
</dbReference>
<dbReference type="PRINTS" id="PR00409">
    <property type="entry name" value="PHDIOXRDTASE"/>
</dbReference>
<dbReference type="CDD" id="cd06185">
    <property type="entry name" value="PDR_like"/>
    <property type="match status" value="1"/>
</dbReference>
<dbReference type="InterPro" id="IPR012675">
    <property type="entry name" value="Beta-grasp_dom_sf"/>
</dbReference>
<evidence type="ECO:0000313" key="5">
    <source>
        <dbReference type="Proteomes" id="UP000565286"/>
    </source>
</evidence>
<dbReference type="Gene3D" id="3.10.20.30">
    <property type="match status" value="1"/>
</dbReference>
<keyword evidence="4" id="KW-0489">Methyltransferase</keyword>
<dbReference type="Pfam" id="PF00175">
    <property type="entry name" value="NAD_binding_1"/>
    <property type="match status" value="1"/>
</dbReference>
<sequence>MRMNMEWRRASVRSTAEIAEGVHRVEFDVQGTLPPFDPGSHTNIAVLIDGARAIRTYTCLPAPPGCLAIAAKLHPNSRGGSRFIASLKPGDAVDVTAPENRFELSWRASRYLLIAGGIGVTPIYGMARTLAAADQDLRMIYGGASRSVMPFIDDLSDLLANRLEVFPADEGRNLDLAKEIAALPENGEAYVCGPLGLLQAVKHVWLESGRPVSRLRYEVFGDNGKFTETAFEVSVLNRGIQTTVRPDQSLLDALIGAGVDMIYDCQRGECGLCAVRIVETDSDVDHRDVFFNDAEKNSNEQMCACVSRFTGGRAVIDIGYRA</sequence>
<dbReference type="Gene3D" id="2.40.30.10">
    <property type="entry name" value="Translation factors"/>
    <property type="match status" value="1"/>
</dbReference>
<evidence type="ECO:0000256" key="1">
    <source>
        <dbReference type="SAM" id="Phobius"/>
    </source>
</evidence>
<gene>
    <name evidence="4" type="ORF">GGQ73_001233</name>
</gene>
<dbReference type="InterPro" id="IPR017927">
    <property type="entry name" value="FAD-bd_FR_type"/>
</dbReference>
<evidence type="ECO:0000259" key="3">
    <source>
        <dbReference type="PROSITE" id="PS51384"/>
    </source>
</evidence>
<dbReference type="Gene3D" id="3.40.50.80">
    <property type="entry name" value="Nucleotide-binding domain of ferredoxin-NADP reductase (FNR) module"/>
    <property type="match status" value="1"/>
</dbReference>
<accession>A0A7W6CB57</accession>
<dbReference type="InterPro" id="IPR017938">
    <property type="entry name" value="Riboflavin_synthase-like_b-brl"/>
</dbReference>
<evidence type="ECO:0000259" key="2">
    <source>
        <dbReference type="PROSITE" id="PS51085"/>
    </source>
</evidence>
<dbReference type="CDD" id="cd00207">
    <property type="entry name" value="fer2"/>
    <property type="match status" value="1"/>
</dbReference>
<dbReference type="PROSITE" id="PS51384">
    <property type="entry name" value="FAD_FR"/>
    <property type="match status" value="1"/>
</dbReference>
<dbReference type="GO" id="GO:0051537">
    <property type="term" value="F:2 iron, 2 sulfur cluster binding"/>
    <property type="evidence" value="ECO:0007669"/>
    <property type="project" value="InterPro"/>
</dbReference>
<keyword evidence="1" id="KW-0472">Membrane</keyword>
<dbReference type="EC" id="1.14.13.82" evidence="4"/>
<proteinExistence type="predicted"/>
<dbReference type="InterPro" id="IPR006058">
    <property type="entry name" value="2Fe2S_fd_BS"/>
</dbReference>
<dbReference type="InterPro" id="IPR001041">
    <property type="entry name" value="2Fe-2S_ferredoxin-type"/>
</dbReference>
<dbReference type="InterPro" id="IPR039261">
    <property type="entry name" value="FNR_nucleotide-bd"/>
</dbReference>
<keyword evidence="4" id="KW-0560">Oxidoreductase</keyword>
<organism evidence="4 5">
    <name type="scientific">Rhizobium skierniewicense</name>
    <dbReference type="NCBI Taxonomy" id="984260"/>
    <lineage>
        <taxon>Bacteria</taxon>
        <taxon>Pseudomonadati</taxon>
        <taxon>Pseudomonadota</taxon>
        <taxon>Alphaproteobacteria</taxon>
        <taxon>Hyphomicrobiales</taxon>
        <taxon>Rhizobiaceae</taxon>
        <taxon>Rhizobium/Agrobacterium group</taxon>
        <taxon>Rhizobium</taxon>
    </lineage>
</organism>
<dbReference type="Proteomes" id="UP000565286">
    <property type="component" value="Unassembled WGS sequence"/>
</dbReference>
<dbReference type="SUPFAM" id="SSF52343">
    <property type="entry name" value="Ferredoxin reductase-like, C-terminal NADP-linked domain"/>
    <property type="match status" value="1"/>
</dbReference>